<evidence type="ECO:0000256" key="8">
    <source>
        <dbReference type="PROSITE-ProRule" id="PRU00169"/>
    </source>
</evidence>
<keyword evidence="4" id="KW-0805">Transcription regulation</keyword>
<dbReference type="InterPro" id="IPR039420">
    <property type="entry name" value="WalR-like"/>
</dbReference>
<dbReference type="GO" id="GO:0006355">
    <property type="term" value="P:regulation of DNA-templated transcription"/>
    <property type="evidence" value="ECO:0007669"/>
    <property type="project" value="InterPro"/>
</dbReference>
<dbReference type="InterPro" id="IPR001867">
    <property type="entry name" value="OmpR/PhoB-type_DNA-bd"/>
</dbReference>
<evidence type="ECO:0000256" key="4">
    <source>
        <dbReference type="ARBA" id="ARBA00023015"/>
    </source>
</evidence>
<feature type="domain" description="OmpR/PhoB-type" evidence="11">
    <location>
        <begin position="124"/>
        <end position="221"/>
    </location>
</feature>
<comment type="caution">
    <text evidence="12">The sequence shown here is derived from an EMBL/GenBank/DDBJ whole genome shotgun (WGS) entry which is preliminary data.</text>
</comment>
<dbReference type="GO" id="GO:0000976">
    <property type="term" value="F:transcription cis-regulatory region binding"/>
    <property type="evidence" value="ECO:0007669"/>
    <property type="project" value="TreeGrafter"/>
</dbReference>
<accession>A0A9D1SUF5</accession>
<organism evidence="12 13">
    <name type="scientific">Candidatus Allocopromorpha excrementipullorum</name>
    <dbReference type="NCBI Taxonomy" id="2840743"/>
    <lineage>
        <taxon>Bacteria</taxon>
        <taxon>Bacillati</taxon>
        <taxon>Bacillota</taxon>
        <taxon>Clostridia</taxon>
        <taxon>Eubacteriales</taxon>
        <taxon>Eubacteriaceae</taxon>
        <taxon>Eubacteriaceae incertae sedis</taxon>
        <taxon>Candidatus Allocopromorpha</taxon>
    </lineage>
</organism>
<dbReference type="GO" id="GO:0000156">
    <property type="term" value="F:phosphorelay response regulator activity"/>
    <property type="evidence" value="ECO:0007669"/>
    <property type="project" value="TreeGrafter"/>
</dbReference>
<feature type="DNA-binding region" description="OmpR/PhoB-type" evidence="9">
    <location>
        <begin position="124"/>
        <end position="221"/>
    </location>
</feature>
<dbReference type="InterPro" id="IPR011006">
    <property type="entry name" value="CheY-like_superfamily"/>
</dbReference>
<feature type="domain" description="Response regulatory" evidence="10">
    <location>
        <begin position="2"/>
        <end position="116"/>
    </location>
</feature>
<dbReference type="EMBL" id="DVOB01000072">
    <property type="protein sequence ID" value="HIU95740.1"/>
    <property type="molecule type" value="Genomic_DNA"/>
</dbReference>
<protein>
    <recommendedName>
        <fullName evidence="1">Stage 0 sporulation protein A homolog</fullName>
    </recommendedName>
</protein>
<reference evidence="12" key="1">
    <citation type="submission" date="2020-10" db="EMBL/GenBank/DDBJ databases">
        <authorList>
            <person name="Gilroy R."/>
        </authorList>
    </citation>
    <scope>NUCLEOTIDE SEQUENCE</scope>
    <source>
        <strain evidence="12">ChiSjej4B22-8349</strain>
    </source>
</reference>
<dbReference type="InterPro" id="IPR001789">
    <property type="entry name" value="Sig_transdc_resp-reg_receiver"/>
</dbReference>
<dbReference type="PANTHER" id="PTHR48111:SF22">
    <property type="entry name" value="REGULATOR OF RPOS"/>
    <property type="match status" value="1"/>
</dbReference>
<dbReference type="AlphaFoldDB" id="A0A9D1SUF5"/>
<dbReference type="Pfam" id="PF00072">
    <property type="entry name" value="Response_reg"/>
    <property type="match status" value="1"/>
</dbReference>
<name>A0A9D1SUF5_9FIRM</name>
<evidence type="ECO:0000256" key="7">
    <source>
        <dbReference type="ARBA" id="ARBA00024867"/>
    </source>
</evidence>
<keyword evidence="3" id="KW-0902">Two-component regulatory system</keyword>
<evidence type="ECO:0000256" key="5">
    <source>
        <dbReference type="ARBA" id="ARBA00023125"/>
    </source>
</evidence>
<dbReference type="Proteomes" id="UP000824130">
    <property type="component" value="Unassembled WGS sequence"/>
</dbReference>
<dbReference type="FunFam" id="3.40.50.2300:FF:000002">
    <property type="entry name" value="DNA-binding response regulator PhoP"/>
    <property type="match status" value="1"/>
</dbReference>
<comment type="function">
    <text evidence="7">May play the central regulatory role in sporulation. It may be an element of the effector pathway responsible for the activation of sporulation genes in response to nutritional stress. Spo0A may act in concert with spo0H (a sigma factor) to control the expression of some genes that are critical to the sporulation process.</text>
</comment>
<dbReference type="CDD" id="cd00383">
    <property type="entry name" value="trans_reg_C"/>
    <property type="match status" value="1"/>
</dbReference>
<proteinExistence type="predicted"/>
<keyword evidence="2 8" id="KW-0597">Phosphoprotein</keyword>
<dbReference type="FunFam" id="1.10.10.10:FF:000005">
    <property type="entry name" value="Two-component system response regulator"/>
    <property type="match status" value="1"/>
</dbReference>
<dbReference type="GO" id="GO:0005829">
    <property type="term" value="C:cytosol"/>
    <property type="evidence" value="ECO:0007669"/>
    <property type="project" value="TreeGrafter"/>
</dbReference>
<dbReference type="Pfam" id="PF00486">
    <property type="entry name" value="Trans_reg_C"/>
    <property type="match status" value="1"/>
</dbReference>
<dbReference type="PROSITE" id="PS51755">
    <property type="entry name" value="OMPR_PHOB"/>
    <property type="match status" value="1"/>
</dbReference>
<evidence type="ECO:0000256" key="6">
    <source>
        <dbReference type="ARBA" id="ARBA00023163"/>
    </source>
</evidence>
<dbReference type="PANTHER" id="PTHR48111">
    <property type="entry name" value="REGULATOR OF RPOS"/>
    <property type="match status" value="1"/>
</dbReference>
<evidence type="ECO:0000256" key="1">
    <source>
        <dbReference type="ARBA" id="ARBA00018672"/>
    </source>
</evidence>
<keyword evidence="5 9" id="KW-0238">DNA-binding</keyword>
<evidence type="ECO:0000259" key="11">
    <source>
        <dbReference type="PROSITE" id="PS51755"/>
    </source>
</evidence>
<dbReference type="GO" id="GO:0032993">
    <property type="term" value="C:protein-DNA complex"/>
    <property type="evidence" value="ECO:0007669"/>
    <property type="project" value="TreeGrafter"/>
</dbReference>
<reference evidence="12" key="2">
    <citation type="journal article" date="2021" name="PeerJ">
        <title>Extensive microbial diversity within the chicken gut microbiome revealed by metagenomics and culture.</title>
        <authorList>
            <person name="Gilroy R."/>
            <person name="Ravi A."/>
            <person name="Getino M."/>
            <person name="Pursley I."/>
            <person name="Horton D.L."/>
            <person name="Alikhan N.F."/>
            <person name="Baker D."/>
            <person name="Gharbi K."/>
            <person name="Hall N."/>
            <person name="Watson M."/>
            <person name="Adriaenssens E.M."/>
            <person name="Foster-Nyarko E."/>
            <person name="Jarju S."/>
            <person name="Secka A."/>
            <person name="Antonio M."/>
            <person name="Oren A."/>
            <person name="Chaudhuri R.R."/>
            <person name="La Ragione R."/>
            <person name="Hildebrand F."/>
            <person name="Pallen M.J."/>
        </authorList>
    </citation>
    <scope>NUCLEOTIDE SEQUENCE</scope>
    <source>
        <strain evidence="12">ChiSjej4B22-8349</strain>
    </source>
</reference>
<feature type="modified residue" description="4-aspartylphosphate" evidence="8">
    <location>
        <position position="51"/>
    </location>
</feature>
<dbReference type="InterPro" id="IPR036388">
    <property type="entry name" value="WH-like_DNA-bd_sf"/>
</dbReference>
<evidence type="ECO:0000259" key="10">
    <source>
        <dbReference type="PROSITE" id="PS50110"/>
    </source>
</evidence>
<dbReference type="Gene3D" id="6.10.250.690">
    <property type="match status" value="1"/>
</dbReference>
<evidence type="ECO:0000256" key="9">
    <source>
        <dbReference type="PROSITE-ProRule" id="PRU01091"/>
    </source>
</evidence>
<sequence length="221" mass="24793">MRILVVEDQKDLNEIIVRKLTSEHYTVDACYSGDEALDFLRCAEYDGVILDIMLPGITGLGVLREMRATHDSTPVLMLTALGTVEDRVAGLDAGADDYLVKPFDFDELMARVRAMVRRGGERASSVMTSGDLMLDSASRYVERGGKEISLTAKEFDILEYLMQNEGKVLSRDKLSNHIWNYDYDGGSNVIDVYVHHLRKKIDDGFDEKKIITVKGAGYMVK</sequence>
<dbReference type="Gene3D" id="1.10.10.10">
    <property type="entry name" value="Winged helix-like DNA-binding domain superfamily/Winged helix DNA-binding domain"/>
    <property type="match status" value="1"/>
</dbReference>
<evidence type="ECO:0000256" key="2">
    <source>
        <dbReference type="ARBA" id="ARBA00022553"/>
    </source>
</evidence>
<dbReference type="Gene3D" id="3.40.50.2300">
    <property type="match status" value="1"/>
</dbReference>
<evidence type="ECO:0000313" key="13">
    <source>
        <dbReference type="Proteomes" id="UP000824130"/>
    </source>
</evidence>
<keyword evidence="6" id="KW-0804">Transcription</keyword>
<gene>
    <name evidence="12" type="ORF">IAD25_03405</name>
</gene>
<dbReference type="SUPFAM" id="SSF52172">
    <property type="entry name" value="CheY-like"/>
    <property type="match status" value="1"/>
</dbReference>
<evidence type="ECO:0000313" key="12">
    <source>
        <dbReference type="EMBL" id="HIU95740.1"/>
    </source>
</evidence>
<dbReference type="SMART" id="SM00448">
    <property type="entry name" value="REC"/>
    <property type="match status" value="1"/>
</dbReference>
<dbReference type="SMART" id="SM00862">
    <property type="entry name" value="Trans_reg_C"/>
    <property type="match status" value="1"/>
</dbReference>
<evidence type="ECO:0000256" key="3">
    <source>
        <dbReference type="ARBA" id="ARBA00023012"/>
    </source>
</evidence>
<dbReference type="PROSITE" id="PS50110">
    <property type="entry name" value="RESPONSE_REGULATORY"/>
    <property type="match status" value="1"/>
</dbReference>